<sequence>MGMPKNIKLDKEKTISKGERLNWTPIDKVQPIVLQGSLSKTTILKGAFIKTENKASKQAINVIIP</sequence>
<gene>
    <name evidence="1" type="ORF">DI598_14180</name>
</gene>
<organism evidence="1 2">
    <name type="scientific">Pseudopedobacter saltans</name>
    <dbReference type="NCBI Taxonomy" id="151895"/>
    <lineage>
        <taxon>Bacteria</taxon>
        <taxon>Pseudomonadati</taxon>
        <taxon>Bacteroidota</taxon>
        <taxon>Sphingobacteriia</taxon>
        <taxon>Sphingobacteriales</taxon>
        <taxon>Sphingobacteriaceae</taxon>
        <taxon>Pseudopedobacter</taxon>
    </lineage>
</organism>
<name>A0A2W5ETK6_9SPHI</name>
<dbReference type="EMBL" id="QFOI01000302">
    <property type="protein sequence ID" value="PZP44680.1"/>
    <property type="molecule type" value="Genomic_DNA"/>
</dbReference>
<accession>A0A2W5ETK6</accession>
<proteinExistence type="predicted"/>
<comment type="caution">
    <text evidence="1">The sequence shown here is derived from an EMBL/GenBank/DDBJ whole genome shotgun (WGS) entry which is preliminary data.</text>
</comment>
<dbReference type="Proteomes" id="UP000249645">
    <property type="component" value="Unassembled WGS sequence"/>
</dbReference>
<evidence type="ECO:0000313" key="2">
    <source>
        <dbReference type="Proteomes" id="UP000249645"/>
    </source>
</evidence>
<evidence type="ECO:0000313" key="1">
    <source>
        <dbReference type="EMBL" id="PZP44680.1"/>
    </source>
</evidence>
<reference evidence="1 2" key="1">
    <citation type="submission" date="2017-11" db="EMBL/GenBank/DDBJ databases">
        <title>Infants hospitalized years apart are colonized by the same room-sourced microbial strains.</title>
        <authorList>
            <person name="Brooks B."/>
            <person name="Olm M.R."/>
            <person name="Firek B.A."/>
            <person name="Baker R."/>
            <person name="Thomas B.C."/>
            <person name="Morowitz M.J."/>
            <person name="Banfield J.F."/>
        </authorList>
    </citation>
    <scope>NUCLEOTIDE SEQUENCE [LARGE SCALE GENOMIC DNA]</scope>
    <source>
        <strain evidence="1">S2_009_000_R2_76</strain>
    </source>
</reference>
<protein>
    <submittedName>
        <fullName evidence="1">Uncharacterized protein</fullName>
    </submittedName>
</protein>
<dbReference type="AlphaFoldDB" id="A0A2W5ETK6"/>